<dbReference type="InterPro" id="IPR029787">
    <property type="entry name" value="Nucleotide_cyclase"/>
</dbReference>
<reference evidence="5 6" key="1">
    <citation type="submission" date="2020-08" db="EMBL/GenBank/DDBJ databases">
        <title>Genome sequence of Acidovorax monticola KACC 19171T.</title>
        <authorList>
            <person name="Hyun D.-W."/>
            <person name="Bae J.-W."/>
        </authorList>
    </citation>
    <scope>NUCLEOTIDE SEQUENCE [LARGE SCALE GENOMIC DNA]</scope>
    <source>
        <strain evidence="5 6">KACC 19171</strain>
    </source>
</reference>
<dbReference type="InterPro" id="IPR043128">
    <property type="entry name" value="Rev_trsase/Diguanyl_cyclase"/>
</dbReference>
<feature type="transmembrane region" description="Helical" evidence="3">
    <location>
        <begin position="38"/>
        <end position="57"/>
    </location>
</feature>
<dbReference type="InterPro" id="IPR050469">
    <property type="entry name" value="Diguanylate_Cyclase"/>
</dbReference>
<dbReference type="PANTHER" id="PTHR45138">
    <property type="entry name" value="REGULATORY COMPONENTS OF SENSORY TRANSDUCTION SYSTEM"/>
    <property type="match status" value="1"/>
</dbReference>
<dbReference type="GO" id="GO:0052621">
    <property type="term" value="F:diguanylate cyclase activity"/>
    <property type="evidence" value="ECO:0007669"/>
    <property type="project" value="UniProtKB-EC"/>
</dbReference>
<dbReference type="EMBL" id="CP060790">
    <property type="protein sequence ID" value="QNP58875.1"/>
    <property type="molecule type" value="Genomic_DNA"/>
</dbReference>
<name>A0A7H0HEA9_9BURK</name>
<dbReference type="Pfam" id="PF00990">
    <property type="entry name" value="GGDEF"/>
    <property type="match status" value="1"/>
</dbReference>
<keyword evidence="3" id="KW-1133">Transmembrane helix</keyword>
<dbReference type="InterPro" id="IPR000160">
    <property type="entry name" value="GGDEF_dom"/>
</dbReference>
<evidence type="ECO:0000259" key="4">
    <source>
        <dbReference type="PROSITE" id="PS50887"/>
    </source>
</evidence>
<dbReference type="Gene3D" id="3.30.70.270">
    <property type="match status" value="1"/>
</dbReference>
<keyword evidence="3" id="KW-0812">Transmembrane</keyword>
<evidence type="ECO:0000313" key="6">
    <source>
        <dbReference type="Proteomes" id="UP000516057"/>
    </source>
</evidence>
<protein>
    <recommendedName>
        <fullName evidence="1">diguanylate cyclase</fullName>
        <ecNumber evidence="1">2.7.7.65</ecNumber>
    </recommendedName>
</protein>
<feature type="transmembrane region" description="Helical" evidence="3">
    <location>
        <begin position="156"/>
        <end position="176"/>
    </location>
</feature>
<organism evidence="5 6">
    <name type="scientific">Paenacidovorax monticola</name>
    <dbReference type="NCBI Taxonomy" id="1926868"/>
    <lineage>
        <taxon>Bacteria</taxon>
        <taxon>Pseudomonadati</taxon>
        <taxon>Pseudomonadota</taxon>
        <taxon>Betaproteobacteria</taxon>
        <taxon>Burkholderiales</taxon>
        <taxon>Comamonadaceae</taxon>
        <taxon>Paenacidovorax</taxon>
    </lineage>
</organism>
<evidence type="ECO:0000256" key="3">
    <source>
        <dbReference type="SAM" id="Phobius"/>
    </source>
</evidence>
<dbReference type="RefSeq" id="WP_187735860.1">
    <property type="nucleotide sequence ID" value="NZ_CP060790.1"/>
</dbReference>
<accession>A0A7H0HEA9</accession>
<feature type="transmembrane region" description="Helical" evidence="3">
    <location>
        <begin position="63"/>
        <end position="86"/>
    </location>
</feature>
<feature type="transmembrane region" description="Helical" evidence="3">
    <location>
        <begin position="98"/>
        <end position="119"/>
    </location>
</feature>
<feature type="domain" description="GGDEF" evidence="4">
    <location>
        <begin position="244"/>
        <end position="377"/>
    </location>
</feature>
<evidence type="ECO:0000256" key="1">
    <source>
        <dbReference type="ARBA" id="ARBA00012528"/>
    </source>
</evidence>
<dbReference type="NCBIfam" id="TIGR00254">
    <property type="entry name" value="GGDEF"/>
    <property type="match status" value="1"/>
</dbReference>
<dbReference type="PROSITE" id="PS50887">
    <property type="entry name" value="GGDEF"/>
    <property type="match status" value="1"/>
</dbReference>
<dbReference type="PANTHER" id="PTHR45138:SF9">
    <property type="entry name" value="DIGUANYLATE CYCLASE DGCM-RELATED"/>
    <property type="match status" value="1"/>
</dbReference>
<evidence type="ECO:0000256" key="2">
    <source>
        <dbReference type="ARBA" id="ARBA00034247"/>
    </source>
</evidence>
<evidence type="ECO:0000313" key="5">
    <source>
        <dbReference type="EMBL" id="QNP58875.1"/>
    </source>
</evidence>
<keyword evidence="6" id="KW-1185">Reference proteome</keyword>
<comment type="catalytic activity">
    <reaction evidence="2">
        <text>2 GTP = 3',3'-c-di-GMP + 2 diphosphate</text>
        <dbReference type="Rhea" id="RHEA:24898"/>
        <dbReference type="ChEBI" id="CHEBI:33019"/>
        <dbReference type="ChEBI" id="CHEBI:37565"/>
        <dbReference type="ChEBI" id="CHEBI:58805"/>
        <dbReference type="EC" id="2.7.7.65"/>
    </reaction>
</comment>
<dbReference type="SUPFAM" id="SSF55073">
    <property type="entry name" value="Nucleotide cyclase"/>
    <property type="match status" value="1"/>
</dbReference>
<dbReference type="FunFam" id="3.30.70.270:FF:000001">
    <property type="entry name" value="Diguanylate cyclase domain protein"/>
    <property type="match status" value="1"/>
</dbReference>
<dbReference type="GO" id="GO:1902201">
    <property type="term" value="P:negative regulation of bacterial-type flagellum-dependent cell motility"/>
    <property type="evidence" value="ECO:0007669"/>
    <property type="project" value="TreeGrafter"/>
</dbReference>
<keyword evidence="3" id="KW-0472">Membrane</keyword>
<proteinExistence type="predicted"/>
<dbReference type="AlphaFoldDB" id="A0A7H0HEA9"/>
<dbReference type="EC" id="2.7.7.65" evidence="1"/>
<dbReference type="GO" id="GO:0043709">
    <property type="term" value="P:cell adhesion involved in single-species biofilm formation"/>
    <property type="evidence" value="ECO:0007669"/>
    <property type="project" value="TreeGrafter"/>
</dbReference>
<sequence length="389" mass="42339">MPAQLHLPTVLVLYKTALLAGALSTLHVRHRAVRPRGLALLATAFLLLAFGSALAGMGEYEAVPYWLWTHLSLLMGTAGYALYWAGMRGLSGRRRIRAVWVAAVPIAWLVLGLATQFPLENLPRAAAFHLTAALALVASVWEVLRDHRREPLPSRWPLAALLCLSAAIYATRLFYIVNDAATADGFALAFYIQILCHFGIALMIATLSKERAEARLEQAAQTDPLTGLGNRRWFVSRLPADLPPGSALALLDLDLFKQINDRFGHAAGDRVLVEFARNAAGQLRDYDLLARFGGEEFVLYLPTVAEKEATAVAERLRASTQALQIREGGTAITVSVSLGLAWIDRAGTPLDDWLRAADAALYEAKSQGRNRVVRAAPPAQRSHPASAGR</sequence>
<dbReference type="CDD" id="cd01949">
    <property type="entry name" value="GGDEF"/>
    <property type="match status" value="1"/>
</dbReference>
<feature type="transmembrane region" description="Helical" evidence="3">
    <location>
        <begin position="6"/>
        <end position="26"/>
    </location>
</feature>
<dbReference type="Proteomes" id="UP000516057">
    <property type="component" value="Chromosome"/>
</dbReference>
<gene>
    <name evidence="5" type="ORF">H9L24_18420</name>
</gene>
<dbReference type="GO" id="GO:0005886">
    <property type="term" value="C:plasma membrane"/>
    <property type="evidence" value="ECO:0007669"/>
    <property type="project" value="TreeGrafter"/>
</dbReference>
<dbReference type="SMART" id="SM00267">
    <property type="entry name" value="GGDEF"/>
    <property type="match status" value="1"/>
</dbReference>
<dbReference type="KEGG" id="amon:H9L24_18420"/>
<feature type="transmembrane region" description="Helical" evidence="3">
    <location>
        <begin position="125"/>
        <end position="144"/>
    </location>
</feature>
<feature type="transmembrane region" description="Helical" evidence="3">
    <location>
        <begin position="188"/>
        <end position="207"/>
    </location>
</feature>